<dbReference type="PANTHER" id="PTHR43283">
    <property type="entry name" value="BETA-LACTAMASE-RELATED"/>
    <property type="match status" value="1"/>
</dbReference>
<dbReference type="EMBL" id="CP029159">
    <property type="protein sequence ID" value="QKM71755.1"/>
    <property type="molecule type" value="Genomic_DNA"/>
</dbReference>
<dbReference type="RefSeq" id="WP_006348663.1">
    <property type="nucleotide sequence ID" value="NZ_CP029159.1"/>
</dbReference>
<dbReference type="Proteomes" id="UP000005940">
    <property type="component" value="Chromosome"/>
</dbReference>
<dbReference type="InterPro" id="IPR001466">
    <property type="entry name" value="Beta-lactam-related"/>
</dbReference>
<dbReference type="Pfam" id="PF00144">
    <property type="entry name" value="Beta-lactamase"/>
    <property type="match status" value="1"/>
</dbReference>
<dbReference type="PANTHER" id="PTHR43283:SF3">
    <property type="entry name" value="BETA-LACTAMASE FAMILY PROTEIN (AFU_ORTHOLOGUE AFUA_5G07500)"/>
    <property type="match status" value="1"/>
</dbReference>
<feature type="compositionally biased region" description="Basic and acidic residues" evidence="1">
    <location>
        <begin position="234"/>
        <end position="243"/>
    </location>
</feature>
<reference evidence="3 4" key="1">
    <citation type="journal article" date="2012" name="J. Bacteriol.">
        <title>Draft genome of Streptomyces tsukubaensis NRRL 18488, the producer of the clinically important immunosuppressant tacrolimus (FK506).</title>
        <authorList>
            <person name="Barreiro C."/>
            <person name="Prieto C."/>
            <person name="Sola-Landa A."/>
            <person name="Solera E."/>
            <person name="Martinez-Castro M."/>
            <person name="Perez-Redondo R."/>
            <person name="Garcia-Estrada C."/>
            <person name="Aparicio J.F."/>
            <person name="Fernandez-Martinez L.T."/>
            <person name="Santos-Aberturas J."/>
            <person name="Salehi-Najafabadi Z."/>
            <person name="Rodriguez-Garcia A."/>
            <person name="Tauch A."/>
            <person name="Martin J.F."/>
        </authorList>
    </citation>
    <scope>NUCLEOTIDE SEQUENCE [LARGE SCALE GENOMIC DNA]</scope>
    <source>
        <strain evidence="4">DSM 42081 / NBRC 108919 / NRRL 18488 / 9993</strain>
    </source>
</reference>
<evidence type="ECO:0000313" key="4">
    <source>
        <dbReference type="Proteomes" id="UP000005940"/>
    </source>
</evidence>
<dbReference type="AlphaFoldDB" id="I2N0A6"/>
<accession>I2N0A6</accession>
<sequence length="421" mass="43565">MTEAPETGLRALLADGVRRGQATGAVGLVARGDTAEIAATGSRTLGGPDDIAPDSIFRIASLTKPVTAAAVMLLVDEGRIALRDPVARWLPELAAPMVVRTPDAPAGDVLPAVRPITVCDLLTARAGWGYPADFSLPAVRALAAGLPQNPPEPAGIPAPDTWLAALARIPLLHQPGEQFLYNTTSDIQGVLVARVTGQPFAEFLAERLFEPLGMADTAFSVPAAKLDRFTALYRPDEPDHGGPDGDGTDDDGTGNGGTDKDGTGDGEPEQGGGLSLWDAPDGMWSREPAFASGSGGLVGTAGDLRAFLTMLLARGDGPDGRRILTPESVGLMTTDHLTADQRKAGAVFLDGQGWGFGGSVDVEPSAPWNVPGRYGWIGGTGTSAHLVPSTGTVAVLLTNTALTGPSAPPLMRGFWEYAARR</sequence>
<dbReference type="GO" id="GO:0016787">
    <property type="term" value="F:hydrolase activity"/>
    <property type="evidence" value="ECO:0007669"/>
    <property type="project" value="UniProtKB-KW"/>
</dbReference>
<name>I2N0A6_STRT9</name>
<dbReference type="InterPro" id="IPR050789">
    <property type="entry name" value="Diverse_Enzym_Activities"/>
</dbReference>
<gene>
    <name evidence="3" type="ORF">STSU_020825</name>
</gene>
<dbReference type="SUPFAM" id="SSF56601">
    <property type="entry name" value="beta-lactamase/transpeptidase-like"/>
    <property type="match status" value="1"/>
</dbReference>
<dbReference type="InterPro" id="IPR012338">
    <property type="entry name" value="Beta-lactam/transpept-like"/>
</dbReference>
<dbReference type="Gene3D" id="3.40.710.10">
    <property type="entry name" value="DD-peptidase/beta-lactamase superfamily"/>
    <property type="match status" value="1"/>
</dbReference>
<evidence type="ECO:0000259" key="2">
    <source>
        <dbReference type="Pfam" id="PF00144"/>
    </source>
</evidence>
<evidence type="ECO:0000313" key="3">
    <source>
        <dbReference type="EMBL" id="QKM71755.1"/>
    </source>
</evidence>
<keyword evidence="3" id="KW-0378">Hydrolase</keyword>
<proteinExistence type="predicted"/>
<keyword evidence="4" id="KW-1185">Reference proteome</keyword>
<evidence type="ECO:0000256" key="1">
    <source>
        <dbReference type="SAM" id="MobiDB-lite"/>
    </source>
</evidence>
<protein>
    <submittedName>
        <fullName evidence="3">Serine hydrolase</fullName>
    </submittedName>
</protein>
<feature type="region of interest" description="Disordered" evidence="1">
    <location>
        <begin position="233"/>
        <end position="280"/>
    </location>
</feature>
<feature type="domain" description="Beta-lactamase-related" evidence="2">
    <location>
        <begin position="10"/>
        <end position="406"/>
    </location>
</feature>
<organism evidence="3 4">
    <name type="scientific">Streptomyces tsukubensis (strain DSM 42081 / NBRC 108919 / NRRL 18488 / 9993)</name>
    <dbReference type="NCBI Taxonomy" id="1114943"/>
    <lineage>
        <taxon>Bacteria</taxon>
        <taxon>Bacillati</taxon>
        <taxon>Actinomycetota</taxon>
        <taxon>Actinomycetes</taxon>
        <taxon>Kitasatosporales</taxon>
        <taxon>Streptomycetaceae</taxon>
        <taxon>Streptomyces</taxon>
    </lineage>
</organism>